<dbReference type="Pfam" id="PF09656">
    <property type="entry name" value="PGPGW"/>
    <property type="match status" value="1"/>
</dbReference>
<proteinExistence type="predicted"/>
<organism evidence="2">
    <name type="scientific">freshwater metagenome</name>
    <dbReference type="NCBI Taxonomy" id="449393"/>
    <lineage>
        <taxon>unclassified sequences</taxon>
        <taxon>metagenomes</taxon>
        <taxon>ecological metagenomes</taxon>
    </lineage>
</organism>
<evidence type="ECO:0000313" key="2">
    <source>
        <dbReference type="EMBL" id="CAB4828687.1"/>
    </source>
</evidence>
<keyword evidence="1" id="KW-0472">Membrane</keyword>
<name>A0A6J7A767_9ZZZZ</name>
<keyword evidence="1" id="KW-0812">Transmembrane</keyword>
<gene>
    <name evidence="2" type="ORF">UFOPK3166_00791</name>
</gene>
<evidence type="ECO:0000256" key="1">
    <source>
        <dbReference type="SAM" id="Phobius"/>
    </source>
</evidence>
<protein>
    <submittedName>
        <fullName evidence="2">Unannotated protein</fullName>
    </submittedName>
</protein>
<sequence length="87" mass="9720">MANFKKLWKSLPRSVRQLIVLVIGSTLILVGLALIVLPGPFTMPLVILGLFVLAIEFAWAESLLSRAKNHAKKLDPRKMKKSKPEDL</sequence>
<dbReference type="EMBL" id="CAFABD010000121">
    <property type="protein sequence ID" value="CAB4828687.1"/>
    <property type="molecule type" value="Genomic_DNA"/>
</dbReference>
<reference evidence="2" key="1">
    <citation type="submission" date="2020-05" db="EMBL/GenBank/DDBJ databases">
        <authorList>
            <person name="Chiriac C."/>
            <person name="Salcher M."/>
            <person name="Ghai R."/>
            <person name="Kavagutti S V."/>
        </authorList>
    </citation>
    <scope>NUCLEOTIDE SEQUENCE</scope>
</reference>
<feature type="transmembrane region" description="Helical" evidence="1">
    <location>
        <begin position="18"/>
        <end position="37"/>
    </location>
</feature>
<dbReference type="AlphaFoldDB" id="A0A6J7A767"/>
<dbReference type="InterPro" id="IPR019099">
    <property type="entry name" value="Uncharacterised_PGPGW_TM"/>
</dbReference>
<feature type="transmembrane region" description="Helical" evidence="1">
    <location>
        <begin position="43"/>
        <end position="64"/>
    </location>
</feature>
<keyword evidence="1" id="KW-1133">Transmembrane helix</keyword>
<accession>A0A6J7A767</accession>